<feature type="transmembrane region" description="Helical" evidence="7">
    <location>
        <begin position="255"/>
        <end position="274"/>
    </location>
</feature>
<proteinExistence type="predicted"/>
<accession>A0A285NTD0</accession>
<dbReference type="PANTHER" id="PTHR30003">
    <property type="entry name" value="L-LACTATE PERMEASE"/>
    <property type="match status" value="1"/>
</dbReference>
<keyword evidence="5 7" id="KW-1133">Transmembrane helix</keyword>
<comment type="subcellular location">
    <subcellularLocation>
        <location evidence="1">Cell membrane</location>
        <topology evidence="1">Multi-pass membrane protein</topology>
    </subcellularLocation>
</comment>
<dbReference type="EMBL" id="OBEJ01000002">
    <property type="protein sequence ID" value="SNZ12183.1"/>
    <property type="molecule type" value="Genomic_DNA"/>
</dbReference>
<dbReference type="InterPro" id="IPR003804">
    <property type="entry name" value="Lactate_perm"/>
</dbReference>
<sequence length="564" mass="58015">MALAALSPLAVVAALLVGALWPATRAMPVAWATAAIVGFVAWNMPVEWVLAASISGVLTAIEILWIVFGALALLYTLMRAGAVDRINAGFVAISEDRRVQVVLVGFFLATFLEGVAGFGTPAAVVAPLLLALGFPPLAAVVAALVGHAIATTFGAVGVPVRPGVEEPLGALESLSSAEAIDVTLQAAGAAALYQVAVGVFMPLVAVGMIVHFFGDPEERSLSAILEVVPLCLFAGIAFVVPFALTALFVGPELPSIVGAMVGAAVVVAVLRAGYLHPDEEWTFRTREHWPDHWIGSIEPGSNGTSSSSDATDGLSDDAPAASMSLARAWTPYVLLVVLLIATRDFTPIGVALTELSALAPAWDAILGTDIGGEVRWAYVPGTWLALSALAAIPLFGMDRGQVESAWREAGQKLVSPAVALVFVIAMVGIMTESGAAPNAPSGDSMMIVLADATASVVGDVYPAVATVVGVLGTFITGSITVSNLTFSQLQYDVAVQLGLPTHHILAAQMVGAAIGNVLAIHNVIAALATVGLVGQEGRVVRLNLFPVLYYVVAMGALVSVVTLL</sequence>
<feature type="transmembrane region" description="Helical" evidence="7">
    <location>
        <begin position="63"/>
        <end position="82"/>
    </location>
</feature>
<feature type="transmembrane region" description="Helical" evidence="7">
    <location>
        <begin position="102"/>
        <end position="130"/>
    </location>
</feature>
<feature type="transmembrane region" description="Helical" evidence="7">
    <location>
        <begin position="376"/>
        <end position="396"/>
    </location>
</feature>
<keyword evidence="2" id="KW-0813">Transport</keyword>
<feature type="transmembrane region" description="Helical" evidence="7">
    <location>
        <begin position="332"/>
        <end position="352"/>
    </location>
</feature>
<gene>
    <name evidence="8" type="ORF">SAMN06269185_1538</name>
</gene>
<reference evidence="8 9" key="1">
    <citation type="submission" date="2017-09" db="EMBL/GenBank/DDBJ databases">
        <authorList>
            <person name="Ehlers B."/>
            <person name="Leendertz F.H."/>
        </authorList>
    </citation>
    <scope>NUCLEOTIDE SEQUENCE [LARGE SCALE GENOMIC DNA]</scope>
    <source>
        <strain evidence="8 9">DSM 27208</strain>
    </source>
</reference>
<keyword evidence="9" id="KW-1185">Reference proteome</keyword>
<evidence type="ECO:0000313" key="8">
    <source>
        <dbReference type="EMBL" id="SNZ12183.1"/>
    </source>
</evidence>
<organism evidence="8 9">
    <name type="scientific">Natronoarchaeum philippinense</name>
    <dbReference type="NCBI Taxonomy" id="558529"/>
    <lineage>
        <taxon>Archaea</taxon>
        <taxon>Methanobacteriati</taxon>
        <taxon>Methanobacteriota</taxon>
        <taxon>Stenosarchaea group</taxon>
        <taxon>Halobacteria</taxon>
        <taxon>Halobacteriales</taxon>
        <taxon>Natronoarchaeaceae</taxon>
    </lineage>
</organism>
<feature type="transmembrane region" description="Helical" evidence="7">
    <location>
        <begin position="137"/>
        <end position="158"/>
    </location>
</feature>
<feature type="transmembrane region" description="Helical" evidence="7">
    <location>
        <begin position="29"/>
        <end position="51"/>
    </location>
</feature>
<protein>
    <submittedName>
        <fullName evidence="8">Lactate permease</fullName>
    </submittedName>
</protein>
<keyword evidence="4 7" id="KW-0812">Transmembrane</keyword>
<evidence type="ECO:0000256" key="1">
    <source>
        <dbReference type="ARBA" id="ARBA00004651"/>
    </source>
</evidence>
<keyword evidence="6 7" id="KW-0472">Membrane</keyword>
<dbReference type="GO" id="GO:0015295">
    <property type="term" value="F:solute:proton symporter activity"/>
    <property type="evidence" value="ECO:0007669"/>
    <property type="project" value="TreeGrafter"/>
</dbReference>
<evidence type="ECO:0000256" key="2">
    <source>
        <dbReference type="ARBA" id="ARBA00022448"/>
    </source>
</evidence>
<feature type="transmembrane region" description="Helical" evidence="7">
    <location>
        <begin position="505"/>
        <end position="532"/>
    </location>
</feature>
<dbReference type="Pfam" id="PF02652">
    <property type="entry name" value="Lactate_perm"/>
    <property type="match status" value="1"/>
</dbReference>
<evidence type="ECO:0000256" key="7">
    <source>
        <dbReference type="SAM" id="Phobius"/>
    </source>
</evidence>
<feature type="transmembrane region" description="Helical" evidence="7">
    <location>
        <begin position="191"/>
        <end position="213"/>
    </location>
</feature>
<feature type="transmembrane region" description="Helical" evidence="7">
    <location>
        <begin position="460"/>
        <end position="484"/>
    </location>
</feature>
<dbReference type="AlphaFoldDB" id="A0A285NTD0"/>
<dbReference type="Proteomes" id="UP000219453">
    <property type="component" value="Unassembled WGS sequence"/>
</dbReference>
<dbReference type="PANTHER" id="PTHR30003:SF0">
    <property type="entry name" value="GLYCOLATE PERMEASE GLCA-RELATED"/>
    <property type="match status" value="1"/>
</dbReference>
<name>A0A285NTD0_NATPI</name>
<keyword evidence="3" id="KW-1003">Cell membrane</keyword>
<dbReference type="GO" id="GO:0015129">
    <property type="term" value="F:lactate transmembrane transporter activity"/>
    <property type="evidence" value="ECO:0007669"/>
    <property type="project" value="InterPro"/>
</dbReference>
<feature type="transmembrane region" description="Helical" evidence="7">
    <location>
        <begin position="225"/>
        <end position="249"/>
    </location>
</feature>
<dbReference type="GO" id="GO:0005886">
    <property type="term" value="C:plasma membrane"/>
    <property type="evidence" value="ECO:0007669"/>
    <property type="project" value="UniProtKB-SubCell"/>
</dbReference>
<evidence type="ECO:0000313" key="9">
    <source>
        <dbReference type="Proteomes" id="UP000219453"/>
    </source>
</evidence>
<feature type="transmembrane region" description="Helical" evidence="7">
    <location>
        <begin position="417"/>
        <end position="440"/>
    </location>
</feature>
<evidence type="ECO:0000256" key="6">
    <source>
        <dbReference type="ARBA" id="ARBA00023136"/>
    </source>
</evidence>
<evidence type="ECO:0000256" key="4">
    <source>
        <dbReference type="ARBA" id="ARBA00022692"/>
    </source>
</evidence>
<evidence type="ECO:0000256" key="3">
    <source>
        <dbReference type="ARBA" id="ARBA00022475"/>
    </source>
</evidence>
<evidence type="ECO:0000256" key="5">
    <source>
        <dbReference type="ARBA" id="ARBA00022989"/>
    </source>
</evidence>
<feature type="transmembrane region" description="Helical" evidence="7">
    <location>
        <begin position="544"/>
        <end position="563"/>
    </location>
</feature>